<feature type="domain" description="DUF5689" evidence="2">
    <location>
        <begin position="55"/>
        <end position="293"/>
    </location>
</feature>
<evidence type="ECO:0000256" key="1">
    <source>
        <dbReference type="SAM" id="SignalP"/>
    </source>
</evidence>
<comment type="caution">
    <text evidence="3">The sequence shown here is derived from an EMBL/GenBank/DDBJ whole genome shotgun (WGS) entry which is preliminary data.</text>
</comment>
<dbReference type="Gene3D" id="2.60.120.200">
    <property type="match status" value="1"/>
</dbReference>
<dbReference type="Proteomes" id="UP001589832">
    <property type="component" value="Unassembled WGS sequence"/>
</dbReference>
<proteinExistence type="predicted"/>
<keyword evidence="1" id="KW-0732">Signal</keyword>
<dbReference type="NCBIfam" id="NF038128">
    <property type="entry name" value="choice_anch_J"/>
    <property type="match status" value="1"/>
</dbReference>
<evidence type="ECO:0000313" key="4">
    <source>
        <dbReference type="Proteomes" id="UP001589832"/>
    </source>
</evidence>
<protein>
    <submittedName>
        <fullName evidence="3">DUF5689 domain-containing protein</fullName>
    </submittedName>
</protein>
<dbReference type="InterPro" id="IPR043744">
    <property type="entry name" value="DUF5689"/>
</dbReference>
<gene>
    <name evidence="3" type="ORF">ACFFGA_03550</name>
</gene>
<feature type="chain" id="PRO_5046084037" evidence="1">
    <location>
        <begin position="22"/>
        <end position="467"/>
    </location>
</feature>
<reference evidence="3 4" key="1">
    <citation type="submission" date="2024-09" db="EMBL/GenBank/DDBJ databases">
        <authorList>
            <person name="Sun Q."/>
            <person name="Mori K."/>
        </authorList>
    </citation>
    <scope>NUCLEOTIDE SEQUENCE [LARGE SCALE GENOMIC DNA]</scope>
    <source>
        <strain evidence="3 4">NCAIM B.02481</strain>
    </source>
</reference>
<accession>A0ABV6Q7D4</accession>
<dbReference type="RefSeq" id="WP_386059741.1">
    <property type="nucleotide sequence ID" value="NZ_JBHLTQ010000001.1"/>
</dbReference>
<dbReference type="PROSITE" id="PS51257">
    <property type="entry name" value="PROKAR_LIPOPROTEIN"/>
    <property type="match status" value="1"/>
</dbReference>
<feature type="signal peptide" evidence="1">
    <location>
        <begin position="1"/>
        <end position="21"/>
    </location>
</feature>
<organism evidence="3 4">
    <name type="scientific">Winogradskyella pulchriflava</name>
    <dbReference type="NCBI Taxonomy" id="1110688"/>
    <lineage>
        <taxon>Bacteria</taxon>
        <taxon>Pseudomonadati</taxon>
        <taxon>Bacteroidota</taxon>
        <taxon>Flavobacteriia</taxon>
        <taxon>Flavobacteriales</taxon>
        <taxon>Flavobacteriaceae</taxon>
        <taxon>Winogradskyella</taxon>
    </lineage>
</organism>
<evidence type="ECO:0000313" key="3">
    <source>
        <dbReference type="EMBL" id="MFC0603615.1"/>
    </source>
</evidence>
<evidence type="ECO:0000259" key="2">
    <source>
        <dbReference type="Pfam" id="PF18942"/>
    </source>
</evidence>
<keyword evidence="4" id="KW-1185">Reference proteome</keyword>
<name>A0ABV6Q7D4_9FLAO</name>
<dbReference type="Pfam" id="PF18942">
    <property type="entry name" value="DUF5689"/>
    <property type="match status" value="1"/>
</dbReference>
<dbReference type="EMBL" id="JBHLTQ010000001">
    <property type="protein sequence ID" value="MFC0603615.1"/>
    <property type="molecule type" value="Genomic_DNA"/>
</dbReference>
<sequence length="467" mass="51338">MKTTKLLTLILVAFASITITSCVEDDDYSIPNSLGDEENAGLTTIMNELASGDLTEISITDLKNLYQTYEDAQSGFDYDHFIQIPDDLVVKGYVTSSDATGNFYKEFYMQDAPENPTAAIGVLLNQVDSYNQFNLGREVYIRLKDMYVGYNSNEIISIGGQPDEDEVGQFTANQIPNKIFRSTTTSTIVPLEISLSAINESHVGMLIIANDVQFPEELSGSTYGDPSQDFDTQRTLQACEGFGYSNFSLETSSFANFYFTPLPTANGGTITAVVLKTFGGDNLVLLLNDLSDVQFDNARCTPLDINDFNVVFQDEFNNLNNWTTFNVTGAQVWGTTNFGNPAPSAYMNGYSGGAQNNEDWLISNAIDLTSVTNSFFFFETDKRYDGNDLEVYMSTDYSGGDPNSNGSWTQLDVIIDPNANSWNTWTNSGNIDVSSADGQMLYIAFKYTSTTSAAATFELDNVTVLGL</sequence>